<dbReference type="InterPro" id="IPR006162">
    <property type="entry name" value="Ppantetheine_attach_site"/>
</dbReference>
<dbReference type="InterPro" id="IPR010071">
    <property type="entry name" value="AA_adenyl_dom"/>
</dbReference>
<evidence type="ECO:0000256" key="4">
    <source>
        <dbReference type="ARBA" id="ARBA00022737"/>
    </source>
</evidence>
<keyword evidence="9" id="KW-1185">Reference proteome</keyword>
<dbReference type="Pfam" id="PF00550">
    <property type="entry name" value="PP-binding"/>
    <property type="match status" value="3"/>
</dbReference>
<dbReference type="NCBIfam" id="TIGR01720">
    <property type="entry name" value="NRPS-para261"/>
    <property type="match status" value="1"/>
</dbReference>
<dbReference type="Pfam" id="PF00668">
    <property type="entry name" value="Condensation"/>
    <property type="match status" value="4"/>
</dbReference>
<dbReference type="InterPro" id="IPR045851">
    <property type="entry name" value="AMP-bd_C_sf"/>
</dbReference>
<dbReference type="Pfam" id="PF00501">
    <property type="entry name" value="AMP-binding"/>
    <property type="match status" value="3"/>
</dbReference>
<evidence type="ECO:0000313" key="9">
    <source>
        <dbReference type="Proteomes" id="UP001501442"/>
    </source>
</evidence>
<reference evidence="9" key="1">
    <citation type="journal article" date="2019" name="Int. J. Syst. Evol. Microbiol.">
        <title>The Global Catalogue of Microorganisms (GCM) 10K type strain sequencing project: providing services to taxonomists for standard genome sequencing and annotation.</title>
        <authorList>
            <consortium name="The Broad Institute Genomics Platform"/>
            <consortium name="The Broad Institute Genome Sequencing Center for Infectious Disease"/>
            <person name="Wu L."/>
            <person name="Ma J."/>
        </authorList>
    </citation>
    <scope>NUCLEOTIDE SEQUENCE [LARGE SCALE GENOMIC DNA]</scope>
    <source>
        <strain evidence="9">JCM 17939</strain>
    </source>
</reference>
<accession>A0ABP8UKZ0</accession>
<dbReference type="Proteomes" id="UP001501442">
    <property type="component" value="Unassembled WGS sequence"/>
</dbReference>
<keyword evidence="5" id="KW-0045">Antibiotic biosynthesis</keyword>
<dbReference type="InterPro" id="IPR036736">
    <property type="entry name" value="ACP-like_sf"/>
</dbReference>
<evidence type="ECO:0000259" key="7">
    <source>
        <dbReference type="PROSITE" id="PS50075"/>
    </source>
</evidence>
<dbReference type="CDD" id="cd19540">
    <property type="entry name" value="LCL_NRPS-like"/>
    <property type="match status" value="2"/>
</dbReference>
<dbReference type="InterPro" id="IPR023213">
    <property type="entry name" value="CAT-like_dom_sf"/>
</dbReference>
<feature type="domain" description="Carrier" evidence="7">
    <location>
        <begin position="3101"/>
        <end position="3176"/>
    </location>
</feature>
<dbReference type="InterPro" id="IPR025110">
    <property type="entry name" value="AMP-bd_C"/>
</dbReference>
<dbReference type="NCBIfam" id="TIGR01733">
    <property type="entry name" value="AA-adenyl-dom"/>
    <property type="match status" value="3"/>
</dbReference>
<dbReference type="PROSITE" id="PS00012">
    <property type="entry name" value="PHOSPHOPANTETHEINE"/>
    <property type="match status" value="3"/>
</dbReference>
<dbReference type="CDD" id="cd12116">
    <property type="entry name" value="A_NRPS_Ta1_like"/>
    <property type="match status" value="1"/>
</dbReference>
<dbReference type="InterPro" id="IPR020845">
    <property type="entry name" value="AMP-binding_CS"/>
</dbReference>
<dbReference type="Gene3D" id="3.40.50.980">
    <property type="match status" value="4"/>
</dbReference>
<dbReference type="PROSITE" id="PS00455">
    <property type="entry name" value="AMP_BINDING"/>
    <property type="match status" value="3"/>
</dbReference>
<dbReference type="Gene3D" id="3.30.300.30">
    <property type="match status" value="3"/>
</dbReference>
<evidence type="ECO:0000256" key="1">
    <source>
        <dbReference type="ARBA" id="ARBA00001957"/>
    </source>
</evidence>
<evidence type="ECO:0000256" key="5">
    <source>
        <dbReference type="ARBA" id="ARBA00023194"/>
    </source>
</evidence>
<feature type="region of interest" description="Disordered" evidence="6">
    <location>
        <begin position="2722"/>
        <end position="2742"/>
    </location>
</feature>
<dbReference type="Gene3D" id="3.30.559.30">
    <property type="entry name" value="Nonribosomal peptide synthetase, condensation domain"/>
    <property type="match status" value="4"/>
</dbReference>
<feature type="domain" description="Carrier" evidence="7">
    <location>
        <begin position="954"/>
        <end position="1029"/>
    </location>
</feature>
<keyword evidence="4" id="KW-0677">Repeat</keyword>
<dbReference type="CDD" id="cd17646">
    <property type="entry name" value="A_NRPS_AB3403-like"/>
    <property type="match status" value="1"/>
</dbReference>
<dbReference type="CDD" id="cd19543">
    <property type="entry name" value="DCL_NRPS"/>
    <property type="match status" value="1"/>
</dbReference>
<dbReference type="Gene3D" id="1.10.1200.10">
    <property type="entry name" value="ACP-like"/>
    <property type="match status" value="3"/>
</dbReference>
<dbReference type="SUPFAM" id="SSF56801">
    <property type="entry name" value="Acetyl-CoA synthetase-like"/>
    <property type="match status" value="3"/>
</dbReference>
<dbReference type="InterPro" id="IPR010060">
    <property type="entry name" value="NRPS_synth"/>
</dbReference>
<gene>
    <name evidence="8" type="ORF">GCM10023196_068620</name>
</gene>
<feature type="compositionally biased region" description="Gly residues" evidence="6">
    <location>
        <begin position="2728"/>
        <end position="2741"/>
    </location>
</feature>
<evidence type="ECO:0000256" key="2">
    <source>
        <dbReference type="ARBA" id="ARBA00022450"/>
    </source>
</evidence>
<comment type="cofactor">
    <cofactor evidence="1">
        <name>pantetheine 4'-phosphate</name>
        <dbReference type="ChEBI" id="CHEBI:47942"/>
    </cofactor>
</comment>
<dbReference type="InterPro" id="IPR001242">
    <property type="entry name" value="Condensation_dom"/>
</dbReference>
<dbReference type="CDD" id="cd17652">
    <property type="entry name" value="A_NRPS_CmdD_like"/>
    <property type="match status" value="1"/>
</dbReference>
<dbReference type="SUPFAM" id="SSF52777">
    <property type="entry name" value="CoA-dependent acyltransferases"/>
    <property type="match status" value="8"/>
</dbReference>
<evidence type="ECO:0000256" key="3">
    <source>
        <dbReference type="ARBA" id="ARBA00022553"/>
    </source>
</evidence>
<dbReference type="EMBL" id="BAABHK010000011">
    <property type="protein sequence ID" value="GAA4632968.1"/>
    <property type="molecule type" value="Genomic_DNA"/>
</dbReference>
<evidence type="ECO:0000313" key="8">
    <source>
        <dbReference type="EMBL" id="GAA4632968.1"/>
    </source>
</evidence>
<dbReference type="InterPro" id="IPR042099">
    <property type="entry name" value="ANL_N_sf"/>
</dbReference>
<proteinExistence type="predicted"/>
<protein>
    <recommendedName>
        <fullName evidence="7">Carrier domain-containing protein</fullName>
    </recommendedName>
</protein>
<dbReference type="Pfam" id="PF13193">
    <property type="entry name" value="AMP-binding_C"/>
    <property type="match status" value="3"/>
</dbReference>
<feature type="domain" description="Carrier" evidence="7">
    <location>
        <begin position="2016"/>
        <end position="2091"/>
    </location>
</feature>
<dbReference type="SUPFAM" id="SSF47336">
    <property type="entry name" value="ACP-like"/>
    <property type="match status" value="3"/>
</dbReference>
<dbReference type="PANTHER" id="PTHR45527">
    <property type="entry name" value="NONRIBOSOMAL PEPTIDE SYNTHETASE"/>
    <property type="match status" value="1"/>
</dbReference>
<dbReference type="SMART" id="SM00823">
    <property type="entry name" value="PKS_PP"/>
    <property type="match status" value="3"/>
</dbReference>
<dbReference type="Gene3D" id="2.30.38.10">
    <property type="entry name" value="Luciferase, Domain 3"/>
    <property type="match status" value="2"/>
</dbReference>
<dbReference type="RefSeq" id="WP_345435953.1">
    <property type="nucleotide sequence ID" value="NZ_BAABHK010000011.1"/>
</dbReference>
<evidence type="ECO:0000256" key="6">
    <source>
        <dbReference type="SAM" id="MobiDB-lite"/>
    </source>
</evidence>
<dbReference type="InterPro" id="IPR000873">
    <property type="entry name" value="AMP-dep_synth/lig_dom"/>
</dbReference>
<dbReference type="Gene3D" id="3.30.559.10">
    <property type="entry name" value="Chloramphenicol acetyltransferase-like domain"/>
    <property type="match status" value="4"/>
</dbReference>
<dbReference type="PANTHER" id="PTHR45527:SF1">
    <property type="entry name" value="FATTY ACID SYNTHASE"/>
    <property type="match status" value="1"/>
</dbReference>
<dbReference type="InterPro" id="IPR009081">
    <property type="entry name" value="PP-bd_ACP"/>
</dbReference>
<sequence length="3629" mass="389610">MNRSQIEDVWPLSPLQHGLLFHALLDERDVYAAQVVLDVTGAVDADALRKAGQDLLRRHPNLRAAFPHDRLTKPVQVIPRAVELPFREVEAADEDEADRIADADRVAPFDLTRPPLIRLTLVRLGSDRARIVLTNHHILLDGWSTPILVTELLTRYAGAEPPAATPYKEYLAWLKRQDQAAATRAWTAALDGVEEPTLLAPEAAGLPPVLPSAVSEELPEDLTARLRVRARRHGVTVNTLVQAAWGLLLARLTGRSDVVFGQVVSGRPPEIPGVEQMIGLFVNTVPVRLRVRDDETLGRLLTRLQAEQAALLGHQYLGLSQITGLVDGTPSGTPLFDTLTVFENYPFDPSAMGESVAGLRLTGAAQRDATHYPLTLYVVPGDRLTLRLDHRPDVVDTDAAATVLTRFSRLLGTIADAPDTPVGAVDLLLPGERRWVLEEWNATARPVPSVTLADLFEAQVARTPDAVALVYEGAGLTYAEFDARANRLAHYLGECGIGPESRVALALPRSFDLLVAMYAVVKAGAAYVPIDSDHPVDRLAYVLADTDPVLVLTTAGVADRLPGDAPVLILDDPEVREELARFPGTAPARAVSPGNAAYVIYTSGSTGRPKGVVVPHAGIVNRLLWMQDEYGLESGDRVVQKTPATFDVSVWEFFWPLQTGATLVIARPDGHRDPRYLAALIREEKVTTAHFVPSMLAAFLTEPEATDCTGLRRVLCSGEALSPELAARFHQVLPDAELHNLYGPTEASVDVTAWQCTPEAASVPIGRPIWNTRAYVLDSALRPVPPGVPGELYLAGVQLARGYHDRPGLTAERFVADPYAPGRMYRTGDLARWNTHGELQYLGRLDHQVKIRGIRIELGEIETVLAGHEDVDHRAVVARPYGADGARLVGYVVAQVDDHARLAVHLRALAARHLPDAMVPAAIVVLAELPLTTSGKLDRRALPEPEFAASSSRAPRTPTEEILCGLFVELLGVDGVGPDDGFFALGGDSLLAIRMVSRIRAVLDVELGVRTLFDAPTVAALAERVDETRHQARPALVPVPRPEQVPLSYAQRRLWFLDQFEGRSATYTMPLALRLTGGLNVDVLRAALADVVDRHEVLRTVYPQVDGEPWQVVLDDPRLELRIAETDDVVAALAEDAAYGFDLASEIPVRAHLYATGPGEHVLLVVLHHIAADGWSFVPLARDLISAYAARAEGHVSAWEPLPVQYADYALWQRDMLGSEDDPGSLIARQVAYWRATLDGLPEQLDLPTDRARPAQASYEGGRVPVEVDAELRAGLAALARRDRCSLFMVVQAALAALLTRLGAGTDIPIGTPIAGRTDQALDDLVGMFVNTLVLRTDLSGDPTFRELIGRVREGDLAAYQHQDLPFERLVEILNPPRSMARHPLFQVMLAFQNNPRAQLTLPGLAAEPLHLHAGTAKFDLHFVLEDDGDELSGVLEYATDLFDRETAETLVARFVRLLRAAVANPDVRVGDIDVLDTRERQRVLEEWNATDCPVPDATPVELFEAQAARTPDAPALVAGTLDDPATPVTFTFARLNDEADRLARHLIEEHGAGPERLIALALPRTAELVIAMLAVHKTGAAYLPVDTRFPADRIAMMIEDARPIAAVTGETTAHVLPPDLPRVRLPLRLDDSTGALARPRSRPEHPAYVIYTSGSTGRPKGVVVPHGTVTNLLGSMAEWVPLTSEDTFVAVTTVGFDISVVEIYLPLLSGARIRLAREEEVADPVRLDRLIADATIMQATPTLWQELVDLPGIEGLRVLVGGEALPAGLAQALLNRGCPVLNLYGPTETTIWSTGAPIDAATAARPPIGRPIGNTRVYVLDAALRPVPPGVPGELYIAGAGLARGYLGRPDLTVERFVADPYGPGRMYRTGDLARHLPDGRIEYLGRVDHQVKVRGFRIELGEIEAVLTAHDAVSQAVAVVREDRPGDRRVTAYVVGPGGRPGGRPGSVGWERRGLVGREGDVDAGELRKFAGQSLPASMVPSAVVTLDALPLTPNGKVDRRALPAPEVGASSRGPRTPVEEVLCGVFAEVLGTASVGVDDGFFDLGGDSLLATRVVARVRSVLGVELPVRALFETPTVAGLAEAVQGADTARPPLMPRPRALTAPRLSHAQRRLWYLARLEGRTATYAMPLALRLTGDLDVNALRAALADLVDRHETLRTIFPESDGRPYQVILEDQRPELRVEEPEDLAAALARDAACGFDLASEIPVRAHLYATGPGEHVLLVVLHHIAADGWSFAPLARDLIGAYASRAEGRAPSWEPLPAQYADYTLWQNELLGSEDDPSSLISRQIAYWHATLDGLPDQLDLPTDHPRPAQASFAGGQVPVRLDADGVTALARQLNASVFMVVQAALAALLTRLGAGTDVPIGTPIAGRTDQALDDLVGMFVNTLVLRTDLSGDPTFRELVARVRDTGLAAYQHQDLPFERLVEILNPPRSMARHPLFQVMLAFQNNPRAQLTLPGLTAEPLHLHAGTAKFDLTLSLEENLEGVLEYATDLFDRSTAEAIVARLGRLIAAVTTDPEIRVGAVDLLTADERRTLQDFNDTARLVPSATIAELFGQQVARTPDASAVVFEGEELTYAELAARAGELADTLAGTGAGPERIVAIALPRSVDLVVAMLAVSLTGAAYLPIDIAYPQDRVAYALDDAKPVCVVTRAGVELPGDLPRLDLPRTGLLTPSSAAAGGPGVTADRGVGGDAAVEGGPKVASGAEVGGDSAVAVRPEVTGGPEGGGGLEVGGRSRGGRRVAAEGRAGVDGAAYVIYTSGSTGRPKGVVVTHRGVASLAATQRARLGIGPGSRVLQFASPGFDAAFWELVALLSGATLVLAPEDRLVPGAPMAELVAEQRVTHVTLPPAALPTLDGLPPGLTLVVAGEACPPELVERWSRDHRMINAYGPTETTVATTVSAPLSGRVTPPMGTPVANTRVYVLDERLRPVPPGVPGELYAAGLSLARGYLGRPGLTAERFVADPYGAPGERMYRTGDLVRLRADGRLEYLGRTDHQVKIRGFRVEPGEIEAVLAGHEGVSQAAVVVRDDAGGRRLVAYVVGDADPAGLRGFVRDRLPEYMVPAAVVPLPQLPLTANGKLDRAALPAPEYRVSGRAPRTPEEEVLCRLFAEVLGLDGPAGADDGFFDLGGDSIVAIQLVARARREGLAFTAREVFRHRTPGALAAVARPAAEGGAEPEPEGAGVGPVPLTPIMSWFAELGGSLHQSALLTVPADLGLDRLTQAVATLLDHHDALRLRFDGRHAEVTPPGSVRPHVTRVEGLGEIAEHAEAAQRSLDPSTGAMVRVVWFDAGDTPGRLLLTLHHLVVDGVSWRILLPDLVLALEGHPLDPVPTSFRRWAGLLVAAANNPQRVDELALWAALEDDPPLAARALDPAKDTAETVRHLRSALPPEVTEPLLTTVPAAFHGTVNDVLLTALALAVRRWRGRDTVLVDLEGHGRADLDVDLSRTVGWFTSLYPVRLTPGTTEPGRALKRIKEQLRAVPGDGLGYGLLRHLNPTTRGRLTATPQLGFNYQGRVAPGQGEWSTAPESDLLGIGHGAGTPLPHGIDVNAVTHDLPDGPHLKVTWSYASGLYDEDDVRELAEAWSAALRELAVTEDGGHTPSDISLVDVGQDEIDEFEAELEDL</sequence>
<organism evidence="8 9">
    <name type="scientific">Actinoallomurus vinaceus</name>
    <dbReference type="NCBI Taxonomy" id="1080074"/>
    <lineage>
        <taxon>Bacteria</taxon>
        <taxon>Bacillati</taxon>
        <taxon>Actinomycetota</taxon>
        <taxon>Actinomycetes</taxon>
        <taxon>Streptosporangiales</taxon>
        <taxon>Thermomonosporaceae</taxon>
        <taxon>Actinoallomurus</taxon>
    </lineage>
</organism>
<dbReference type="NCBIfam" id="NF003417">
    <property type="entry name" value="PRK04813.1"/>
    <property type="match status" value="4"/>
</dbReference>
<dbReference type="PROSITE" id="PS50075">
    <property type="entry name" value="CARRIER"/>
    <property type="match status" value="3"/>
</dbReference>
<keyword evidence="2" id="KW-0596">Phosphopantetheine</keyword>
<dbReference type="InterPro" id="IPR020806">
    <property type="entry name" value="PKS_PP-bd"/>
</dbReference>
<dbReference type="Gene3D" id="3.40.50.12780">
    <property type="entry name" value="N-terminal domain of ligase-like"/>
    <property type="match status" value="2"/>
</dbReference>
<keyword evidence="3" id="KW-0597">Phosphoprotein</keyword>
<name>A0ABP8UKZ0_9ACTN</name>
<comment type="caution">
    <text evidence="8">The sequence shown here is derived from an EMBL/GenBank/DDBJ whole genome shotgun (WGS) entry which is preliminary data.</text>
</comment>